<keyword evidence="2" id="KW-1185">Reference proteome</keyword>
<gene>
    <name evidence="1" type="ORF">SAMN04489864_10554</name>
</gene>
<sequence>MRNLKEMDCEALTRLACEKIVGGSTSTSSSIWLEIGYATGIVMNGLWGFSVQGGRNAGLTVK</sequence>
<evidence type="ECO:0000313" key="1">
    <source>
        <dbReference type="EMBL" id="SFH09593.1"/>
    </source>
</evidence>
<accession>A0A1I2X7S0</accession>
<dbReference type="STRING" id="414048.SAMN04489864_10554"/>
<protein>
    <submittedName>
        <fullName evidence="1">Uncharacterized protein</fullName>
    </submittedName>
</protein>
<reference evidence="1 2" key="1">
    <citation type="submission" date="2016-10" db="EMBL/GenBank/DDBJ databases">
        <authorList>
            <person name="de Groot N.N."/>
        </authorList>
    </citation>
    <scope>NUCLEOTIDE SEQUENCE [LARGE SCALE GENOMIC DNA]</scope>
    <source>
        <strain evidence="1 2">DSM 18684</strain>
    </source>
</reference>
<dbReference type="EMBL" id="FOPP01000005">
    <property type="protein sequence ID" value="SFH09593.1"/>
    <property type="molecule type" value="Genomic_DNA"/>
</dbReference>
<dbReference type="AlphaFoldDB" id="A0A1I2X7S0"/>
<name>A0A1I2X7S0_9SPHI</name>
<proteinExistence type="predicted"/>
<evidence type="ECO:0000313" key="2">
    <source>
        <dbReference type="Proteomes" id="UP000199666"/>
    </source>
</evidence>
<organism evidence="1 2">
    <name type="scientific">Pedobacter insulae</name>
    <dbReference type="NCBI Taxonomy" id="414048"/>
    <lineage>
        <taxon>Bacteria</taxon>
        <taxon>Pseudomonadati</taxon>
        <taxon>Bacteroidota</taxon>
        <taxon>Sphingobacteriia</taxon>
        <taxon>Sphingobacteriales</taxon>
        <taxon>Sphingobacteriaceae</taxon>
        <taxon>Pedobacter</taxon>
    </lineage>
</organism>
<dbReference type="Proteomes" id="UP000199666">
    <property type="component" value="Unassembled WGS sequence"/>
</dbReference>